<dbReference type="EMBL" id="QXGC01000245">
    <property type="protein sequence ID" value="KAE9243357.1"/>
    <property type="molecule type" value="Genomic_DNA"/>
</dbReference>
<dbReference type="EMBL" id="QXFY01000261">
    <property type="protein sequence ID" value="KAE9350177.1"/>
    <property type="molecule type" value="Genomic_DNA"/>
</dbReference>
<evidence type="ECO:0000313" key="5">
    <source>
        <dbReference type="EMBL" id="KAE9243357.1"/>
    </source>
</evidence>
<comment type="caution">
    <text evidence="2">The sequence shown here is derived from an EMBL/GenBank/DDBJ whole genome shotgun (WGS) entry which is preliminary data.</text>
</comment>
<dbReference type="Proteomes" id="UP000460718">
    <property type="component" value="Unassembled WGS sequence"/>
</dbReference>
<feature type="region of interest" description="Disordered" evidence="1">
    <location>
        <begin position="22"/>
        <end position="51"/>
    </location>
</feature>
<dbReference type="Proteomes" id="UP000440732">
    <property type="component" value="Unassembled WGS sequence"/>
</dbReference>
<dbReference type="Proteomes" id="UP000476176">
    <property type="component" value="Unassembled WGS sequence"/>
</dbReference>
<evidence type="ECO:0000256" key="1">
    <source>
        <dbReference type="SAM" id="MobiDB-lite"/>
    </source>
</evidence>
<organism evidence="2 8">
    <name type="scientific">Phytophthora fragariae</name>
    <dbReference type="NCBI Taxonomy" id="53985"/>
    <lineage>
        <taxon>Eukaryota</taxon>
        <taxon>Sar</taxon>
        <taxon>Stramenopiles</taxon>
        <taxon>Oomycota</taxon>
        <taxon>Peronosporomycetes</taxon>
        <taxon>Peronosporales</taxon>
        <taxon>Peronosporaceae</taxon>
        <taxon>Phytophthora</taxon>
    </lineage>
</organism>
<dbReference type="EMBL" id="QXGA01000255">
    <property type="protein sequence ID" value="KAE9149133.1"/>
    <property type="molecule type" value="Genomic_DNA"/>
</dbReference>
<evidence type="ECO:0000313" key="2">
    <source>
        <dbReference type="EMBL" id="KAE9018737.1"/>
    </source>
</evidence>
<gene>
    <name evidence="5" type="ORF">PF004_g6182</name>
    <name evidence="4" type="ORF">PF006_g6354</name>
    <name evidence="6" type="ORF">PF008_g6571</name>
    <name evidence="3" type="ORF">PF010_g6430</name>
    <name evidence="2" type="ORF">PF011_g6137</name>
</gene>
<dbReference type="Proteomes" id="UP000488956">
    <property type="component" value="Unassembled WGS sequence"/>
</dbReference>
<evidence type="ECO:0000313" key="8">
    <source>
        <dbReference type="Proteomes" id="UP000460718"/>
    </source>
</evidence>
<evidence type="ECO:0000313" key="4">
    <source>
        <dbReference type="EMBL" id="KAE9149133.1"/>
    </source>
</evidence>
<dbReference type="AlphaFoldDB" id="A0A6A3LL80"/>
<evidence type="ECO:0000313" key="3">
    <source>
        <dbReference type="EMBL" id="KAE9123362.1"/>
    </source>
</evidence>
<dbReference type="EMBL" id="QXFX01000256">
    <property type="protein sequence ID" value="KAE9123362.1"/>
    <property type="molecule type" value="Genomic_DNA"/>
</dbReference>
<evidence type="ECO:0000313" key="10">
    <source>
        <dbReference type="Proteomes" id="UP000486351"/>
    </source>
</evidence>
<name>A0A6A3LL80_9STRA</name>
<evidence type="ECO:0000313" key="11">
    <source>
        <dbReference type="Proteomes" id="UP000488956"/>
    </source>
</evidence>
<evidence type="ECO:0000313" key="6">
    <source>
        <dbReference type="EMBL" id="KAE9350177.1"/>
    </source>
</evidence>
<evidence type="ECO:0000313" key="9">
    <source>
        <dbReference type="Proteomes" id="UP000476176"/>
    </source>
</evidence>
<protein>
    <submittedName>
        <fullName evidence="2">Uncharacterized protein</fullName>
    </submittedName>
</protein>
<proteinExistence type="predicted"/>
<reference evidence="8 9" key="1">
    <citation type="submission" date="2018-09" db="EMBL/GenBank/DDBJ databases">
        <title>Genomic investigation of the strawberry pathogen Phytophthora fragariae indicates pathogenicity is determined by transcriptional variation in three key races.</title>
        <authorList>
            <person name="Adams T.M."/>
            <person name="Armitage A.D."/>
            <person name="Sobczyk M.K."/>
            <person name="Bates H.J."/>
            <person name="Dunwell J.M."/>
            <person name="Nellist C.F."/>
            <person name="Harrison R.J."/>
        </authorList>
    </citation>
    <scope>NUCLEOTIDE SEQUENCE [LARGE SCALE GENOMIC DNA]</scope>
    <source>
        <strain evidence="5 9">BC-23</strain>
        <strain evidence="4 7">NOV-5</strain>
        <strain evidence="6 10">NOV-77</strain>
        <strain evidence="3 11">ONT-3</strain>
        <strain evidence="2 8">SCRP245</strain>
    </source>
</reference>
<dbReference type="EMBL" id="QXFW01000254">
    <property type="protein sequence ID" value="KAE9018737.1"/>
    <property type="molecule type" value="Genomic_DNA"/>
</dbReference>
<accession>A0A6A3LL80</accession>
<dbReference type="Proteomes" id="UP000486351">
    <property type="component" value="Unassembled WGS sequence"/>
</dbReference>
<evidence type="ECO:0000313" key="7">
    <source>
        <dbReference type="Proteomes" id="UP000440732"/>
    </source>
</evidence>
<sequence length="78" mass="8720">MRFMHIAFLAIPESMAARLKSPPRRRAAAALQHEESAVSNNSTPPGVYENMQGGSSWQCFHPLRTHVDQSEAPRQQFG</sequence>